<dbReference type="InterPro" id="IPR011650">
    <property type="entry name" value="Peptidase_M20_dimer"/>
</dbReference>
<evidence type="ECO:0000313" key="7">
    <source>
        <dbReference type="Proteomes" id="UP000007947"/>
    </source>
</evidence>
<dbReference type="AlphaFoldDB" id="F5XL11"/>
<dbReference type="Proteomes" id="UP000007947">
    <property type="component" value="Chromosome"/>
</dbReference>
<keyword evidence="7" id="KW-1185">Reference proteome</keyword>
<dbReference type="EMBL" id="AP012204">
    <property type="protein sequence ID" value="BAK33699.1"/>
    <property type="molecule type" value="Genomic_DNA"/>
</dbReference>
<dbReference type="HOGENOM" id="CLU_029469_2_0_11"/>
<dbReference type="Gene3D" id="3.40.630.10">
    <property type="entry name" value="Zn peptidases"/>
    <property type="match status" value="1"/>
</dbReference>
<sequence>MRILLPVPRRLPTMDLAQAVRDEFLGVRADLEALIAIPSVSADPERVDDLQRSAEAVVALLQQAGCPETEIVSAGGGPAVIGRYPAPPGAPTICLYAHHDVQPTGDESLWTSPPFEPRQRGDRLHGRGSADDKAGIMMHLAMLRAFGGRPPIGVTLFIEGEEEVGSPTLGALLAAHRDKLVADVYVIADSSNWAIGEPAFTTTLRGMADCIVEVRTLRHGVHSGLFGGVAPDALTTLCRLLATLHDEDGNVAIEGLHSGPGPDLLYPPERLQSESGMLDGVRLLGSGSVVERLWNRPAVAVIALDTTPIAKASNTLLPSARAKISLRVAPGDDAVRALGCLRRHLETHAPWGAQVTVTEGEVGQPAVIGFEGPVADLARAAVRAAWGRDLVLVGQGGSIPLVAEFADAFPGAAILITAVADPDARWHGIDEGVHLGDFEAACVAETLFVQALADGRSDSA</sequence>
<reference evidence="6 7" key="1">
    <citation type="submission" date="2011-05" db="EMBL/GenBank/DDBJ databases">
        <title>Whole genome sequence of Microlunatus phosphovorus NM-1.</title>
        <authorList>
            <person name="Hosoyama A."/>
            <person name="Sasaki K."/>
            <person name="Harada T."/>
            <person name="Igarashi R."/>
            <person name="Kawakoshi A."/>
            <person name="Sasagawa M."/>
            <person name="Fukada J."/>
            <person name="Nakamura S."/>
            <person name="Katano Y."/>
            <person name="Hanada S."/>
            <person name="Kamagata Y."/>
            <person name="Nakamura N."/>
            <person name="Yamazaki S."/>
            <person name="Fujita N."/>
        </authorList>
    </citation>
    <scope>NUCLEOTIDE SEQUENCE [LARGE SCALE GENOMIC DNA]</scope>
    <source>
        <strain evidence="7">ATCC 700054 / DSM 10555 / JCM 9379 / NBRC 101784 / NCIMB 13414 / VKM Ac-1990 / NM-1</strain>
    </source>
</reference>
<keyword evidence="6" id="KW-0224">Dipeptidase</keyword>
<dbReference type="PANTHER" id="PTHR43270:SF12">
    <property type="entry name" value="SUCCINYL-DIAMINOPIMELATE DESUCCINYLASE"/>
    <property type="match status" value="1"/>
</dbReference>
<dbReference type="NCBIfam" id="NF005914">
    <property type="entry name" value="PRK07907.1"/>
    <property type="match status" value="1"/>
</dbReference>
<dbReference type="KEGG" id="mph:MLP_06850"/>
<dbReference type="EC" id="3.4.13.-" evidence="6"/>
<organism evidence="6 7">
    <name type="scientific">Microlunatus phosphovorus (strain ATCC 700054 / DSM 10555 / JCM 9379 / NBRC 101784 / NCIMB 13414 / VKM Ac-1990 / NM-1)</name>
    <dbReference type="NCBI Taxonomy" id="1032480"/>
    <lineage>
        <taxon>Bacteria</taxon>
        <taxon>Bacillati</taxon>
        <taxon>Actinomycetota</taxon>
        <taxon>Actinomycetes</taxon>
        <taxon>Propionibacteriales</taxon>
        <taxon>Propionibacteriaceae</taxon>
        <taxon>Microlunatus</taxon>
    </lineage>
</organism>
<evidence type="ECO:0000256" key="4">
    <source>
        <dbReference type="SAM" id="MobiDB-lite"/>
    </source>
</evidence>
<feature type="region of interest" description="Disordered" evidence="4">
    <location>
        <begin position="106"/>
        <end position="128"/>
    </location>
</feature>
<keyword evidence="3 6" id="KW-0378">Hydrolase</keyword>
<name>F5XL11_MICPN</name>
<proteinExistence type="predicted"/>
<evidence type="ECO:0000256" key="3">
    <source>
        <dbReference type="ARBA" id="ARBA00022801"/>
    </source>
</evidence>
<feature type="domain" description="Peptidase M20 dimerisation" evidence="5">
    <location>
        <begin position="204"/>
        <end position="352"/>
    </location>
</feature>
<dbReference type="GO" id="GO:0046872">
    <property type="term" value="F:metal ion binding"/>
    <property type="evidence" value="ECO:0007669"/>
    <property type="project" value="UniProtKB-KW"/>
</dbReference>
<evidence type="ECO:0000313" key="6">
    <source>
        <dbReference type="EMBL" id="BAK33699.1"/>
    </source>
</evidence>
<keyword evidence="2" id="KW-0479">Metal-binding</keyword>
<dbReference type="GO" id="GO:0016805">
    <property type="term" value="F:dipeptidase activity"/>
    <property type="evidence" value="ECO:0007669"/>
    <property type="project" value="UniProtKB-KW"/>
</dbReference>
<gene>
    <name evidence="6" type="ordered locus">MLP_06850</name>
</gene>
<accession>F5XL11</accession>
<dbReference type="InterPro" id="IPR002933">
    <property type="entry name" value="Peptidase_M20"/>
</dbReference>
<dbReference type="Gene3D" id="3.30.70.360">
    <property type="match status" value="1"/>
</dbReference>
<dbReference type="Pfam" id="PF01546">
    <property type="entry name" value="Peptidase_M20"/>
    <property type="match status" value="1"/>
</dbReference>
<evidence type="ECO:0000259" key="5">
    <source>
        <dbReference type="Pfam" id="PF07687"/>
    </source>
</evidence>
<dbReference type="PANTHER" id="PTHR43270">
    <property type="entry name" value="BETA-ALA-HIS DIPEPTIDASE"/>
    <property type="match status" value="1"/>
</dbReference>
<keyword evidence="1" id="KW-0645">Protease</keyword>
<dbReference type="InterPro" id="IPR051458">
    <property type="entry name" value="Cyt/Met_Dipeptidase"/>
</dbReference>
<dbReference type="STRING" id="1032480.MLP_06850"/>
<dbReference type="Pfam" id="PF07687">
    <property type="entry name" value="M20_dimer"/>
    <property type="match status" value="1"/>
</dbReference>
<dbReference type="GO" id="GO:0006508">
    <property type="term" value="P:proteolysis"/>
    <property type="evidence" value="ECO:0007669"/>
    <property type="project" value="UniProtKB-KW"/>
</dbReference>
<evidence type="ECO:0000256" key="2">
    <source>
        <dbReference type="ARBA" id="ARBA00022723"/>
    </source>
</evidence>
<protein>
    <submittedName>
        <fullName evidence="6">Dipeptidase</fullName>
        <ecNumber evidence="6">3.4.13.-</ecNumber>
    </submittedName>
</protein>
<feature type="compositionally biased region" description="Basic and acidic residues" evidence="4">
    <location>
        <begin position="117"/>
        <end position="128"/>
    </location>
</feature>
<dbReference type="SUPFAM" id="SSF53187">
    <property type="entry name" value="Zn-dependent exopeptidases"/>
    <property type="match status" value="1"/>
</dbReference>
<evidence type="ECO:0000256" key="1">
    <source>
        <dbReference type="ARBA" id="ARBA00022670"/>
    </source>
</evidence>
<dbReference type="eggNOG" id="COG0624">
    <property type="taxonomic scope" value="Bacteria"/>
</dbReference>